<dbReference type="InterPro" id="IPR002213">
    <property type="entry name" value="UDP_glucos_trans"/>
</dbReference>
<sequence length="471" mass="50708">MAEARAPHVALLSSPGMGHLFPIAEFTKRLVLDHGFTATIITYTDFNSTTQLHSYFTTLPPSISSLSLPSVPLDDLPPDTRMEARLCVLAARSAPSVRALLLSLRSSANLVAYVTDIFGADTFRDARGLGVPTYMFFTSNYFMLSFMFHLPTLDATTSCEFRDLPEPLQLPGCVPLRGVDFLDPLEHRADAAYPWVVHMARRFRDCDGILVNSFLAMEPDAARALSEAEAGRPPVLPVGPIVRPGSGGSGSECVAWLDGQPRGSVLFVSFGSGGSITCEQTKELALGLESSGQRFLWVVRTPSDSVANAAFFGIETGAADPLDCLPEGFLSRTRSSGLVVPNWAPQMEVLAHGAVGGFLSHCGWNSTLESVVHGVPMIAWPLYAEQRMNAVMLVEGAKVALRPSTAGEKGLVGRDEICKVVKELMEGEGGKVVRDRVLELKKAAIETICEGGTSYSALAGVVKKWKYNVEA</sequence>
<evidence type="ECO:0000256" key="1">
    <source>
        <dbReference type="ARBA" id="ARBA00009995"/>
    </source>
</evidence>
<evidence type="ECO:0000313" key="7">
    <source>
        <dbReference type="Proteomes" id="UP001140949"/>
    </source>
</evidence>
<dbReference type="Pfam" id="PF00201">
    <property type="entry name" value="UDPGT"/>
    <property type="match status" value="1"/>
</dbReference>
<dbReference type="PANTHER" id="PTHR48046">
    <property type="entry name" value="UDP-GLYCOSYLTRANSFERASE 72E1"/>
    <property type="match status" value="1"/>
</dbReference>
<name>A0AAX6DTQ3_IRIPA</name>
<dbReference type="CDD" id="cd03784">
    <property type="entry name" value="GT1_Gtf-like"/>
    <property type="match status" value="1"/>
</dbReference>
<dbReference type="AlphaFoldDB" id="A0AAX6DTQ3"/>
<dbReference type="GO" id="GO:0008194">
    <property type="term" value="F:UDP-glycosyltransferase activity"/>
    <property type="evidence" value="ECO:0007669"/>
    <property type="project" value="InterPro"/>
</dbReference>
<dbReference type="InterPro" id="IPR035595">
    <property type="entry name" value="UDP_glycos_trans_CS"/>
</dbReference>
<evidence type="ECO:0000256" key="2">
    <source>
        <dbReference type="ARBA" id="ARBA00022676"/>
    </source>
</evidence>
<protein>
    <recommendedName>
        <fullName evidence="5">Glycosyltransferase</fullName>
        <ecNumber evidence="5">2.4.1.-</ecNumber>
    </recommendedName>
</protein>
<keyword evidence="7" id="KW-1185">Reference proteome</keyword>
<evidence type="ECO:0000256" key="5">
    <source>
        <dbReference type="RuleBase" id="RU362057"/>
    </source>
</evidence>
<reference evidence="6" key="2">
    <citation type="submission" date="2023-04" db="EMBL/GenBank/DDBJ databases">
        <authorList>
            <person name="Bruccoleri R.E."/>
            <person name="Oakeley E.J."/>
            <person name="Faust A.-M."/>
            <person name="Dessus-Babus S."/>
            <person name="Altorfer M."/>
            <person name="Burckhardt D."/>
            <person name="Oertli M."/>
            <person name="Naumann U."/>
            <person name="Petersen F."/>
            <person name="Wong J."/>
        </authorList>
    </citation>
    <scope>NUCLEOTIDE SEQUENCE</scope>
    <source>
        <strain evidence="6">GSM-AAB239-AS_SAM_17_03QT</strain>
        <tissue evidence="6">Leaf</tissue>
    </source>
</reference>
<reference evidence="6" key="1">
    <citation type="journal article" date="2023" name="GigaByte">
        <title>Genome assembly of the bearded iris, Iris pallida Lam.</title>
        <authorList>
            <person name="Bruccoleri R.E."/>
            <person name="Oakeley E.J."/>
            <person name="Faust A.M.E."/>
            <person name="Altorfer M."/>
            <person name="Dessus-Babus S."/>
            <person name="Burckhardt D."/>
            <person name="Oertli M."/>
            <person name="Naumann U."/>
            <person name="Petersen F."/>
            <person name="Wong J."/>
        </authorList>
    </citation>
    <scope>NUCLEOTIDE SEQUENCE</scope>
    <source>
        <strain evidence="6">GSM-AAB239-AS_SAM_17_03QT</strain>
    </source>
</reference>
<dbReference type="FunFam" id="3.40.50.2000:FF:000051">
    <property type="entry name" value="Glycosyltransferase"/>
    <property type="match status" value="1"/>
</dbReference>
<keyword evidence="3 4" id="KW-0808">Transferase</keyword>
<dbReference type="EC" id="2.4.1.-" evidence="5"/>
<comment type="similarity">
    <text evidence="1 4">Belongs to the UDP-glycosyltransferase family.</text>
</comment>
<evidence type="ECO:0000313" key="6">
    <source>
        <dbReference type="EMBL" id="KAJ6795207.1"/>
    </source>
</evidence>
<dbReference type="Proteomes" id="UP001140949">
    <property type="component" value="Unassembled WGS sequence"/>
</dbReference>
<evidence type="ECO:0000256" key="4">
    <source>
        <dbReference type="RuleBase" id="RU003718"/>
    </source>
</evidence>
<organism evidence="6 7">
    <name type="scientific">Iris pallida</name>
    <name type="common">Sweet iris</name>
    <dbReference type="NCBI Taxonomy" id="29817"/>
    <lineage>
        <taxon>Eukaryota</taxon>
        <taxon>Viridiplantae</taxon>
        <taxon>Streptophyta</taxon>
        <taxon>Embryophyta</taxon>
        <taxon>Tracheophyta</taxon>
        <taxon>Spermatophyta</taxon>
        <taxon>Magnoliopsida</taxon>
        <taxon>Liliopsida</taxon>
        <taxon>Asparagales</taxon>
        <taxon>Iridaceae</taxon>
        <taxon>Iridoideae</taxon>
        <taxon>Irideae</taxon>
        <taxon>Iris</taxon>
    </lineage>
</organism>
<dbReference type="PROSITE" id="PS00375">
    <property type="entry name" value="UDPGT"/>
    <property type="match status" value="1"/>
</dbReference>
<keyword evidence="2 4" id="KW-0328">Glycosyltransferase</keyword>
<dbReference type="SUPFAM" id="SSF53756">
    <property type="entry name" value="UDP-Glycosyltransferase/glycogen phosphorylase"/>
    <property type="match status" value="1"/>
</dbReference>
<accession>A0AAX6DTQ3</accession>
<dbReference type="Gene3D" id="3.40.50.2000">
    <property type="entry name" value="Glycogen Phosphorylase B"/>
    <property type="match status" value="2"/>
</dbReference>
<dbReference type="PANTHER" id="PTHR48046:SF6">
    <property type="entry name" value="GLYCOSYLTRANSFERASE"/>
    <property type="match status" value="1"/>
</dbReference>
<dbReference type="EMBL" id="JANAVB010042014">
    <property type="protein sequence ID" value="KAJ6795207.1"/>
    <property type="molecule type" value="Genomic_DNA"/>
</dbReference>
<dbReference type="FunFam" id="3.40.50.2000:FF:000054">
    <property type="entry name" value="Glycosyltransferase"/>
    <property type="match status" value="1"/>
</dbReference>
<proteinExistence type="inferred from homology"/>
<evidence type="ECO:0000256" key="3">
    <source>
        <dbReference type="ARBA" id="ARBA00022679"/>
    </source>
</evidence>
<gene>
    <name evidence="6" type="ORF">M6B38_227510</name>
</gene>
<comment type="caution">
    <text evidence="6">The sequence shown here is derived from an EMBL/GenBank/DDBJ whole genome shotgun (WGS) entry which is preliminary data.</text>
</comment>